<feature type="domain" description="Helicase-associated" evidence="2">
    <location>
        <begin position="200"/>
        <end position="238"/>
    </location>
</feature>
<dbReference type="AlphaFoldDB" id="A0AAD2G108"/>
<feature type="region of interest" description="Disordered" evidence="1">
    <location>
        <begin position="1"/>
        <end position="39"/>
    </location>
</feature>
<comment type="caution">
    <text evidence="3">The sequence shown here is derived from an EMBL/GenBank/DDBJ whole genome shotgun (WGS) entry which is preliminary data.</text>
</comment>
<keyword evidence="5" id="KW-1185">Reference proteome</keyword>
<dbReference type="Proteomes" id="UP001295423">
    <property type="component" value="Unassembled WGS sequence"/>
</dbReference>
<organism evidence="3 5">
    <name type="scientific">Cylindrotheca closterium</name>
    <dbReference type="NCBI Taxonomy" id="2856"/>
    <lineage>
        <taxon>Eukaryota</taxon>
        <taxon>Sar</taxon>
        <taxon>Stramenopiles</taxon>
        <taxon>Ochrophyta</taxon>
        <taxon>Bacillariophyta</taxon>
        <taxon>Bacillariophyceae</taxon>
        <taxon>Bacillariophycidae</taxon>
        <taxon>Bacillariales</taxon>
        <taxon>Bacillariaceae</taxon>
        <taxon>Cylindrotheca</taxon>
    </lineage>
</organism>
<gene>
    <name evidence="3" type="ORF">CYCCA115_LOCUS17864</name>
    <name evidence="4" type="ORF">CYCCA115_LOCUS20049</name>
</gene>
<evidence type="ECO:0000313" key="4">
    <source>
        <dbReference type="EMBL" id="CAJ1963199.1"/>
    </source>
</evidence>
<accession>A0AAD2G108</accession>
<evidence type="ECO:0000313" key="5">
    <source>
        <dbReference type="Proteomes" id="UP001295423"/>
    </source>
</evidence>
<sequence length="240" mass="27551">MQREHEGIMDDSCRNKKQRRKSSDEYSHDDEARIPIPVSLQPTPINVGKIVPVERVSIQATTWNLDSNSIEYLKALSASKAKSPNSHPESSSPQAPASVASIKKAAAAAPAAAGYPRDATLLRQKQVDQWNIRYAELLEFRKEHGHCLVPLRYQLNRALSNWVKRQRYQYRIKSEGKHSTLNDQRQAALEKLGFVWDSHSLTWEERFQELSEFRRVHGHANVPKSYKTNQQLAVWVKSRK</sequence>
<name>A0AAD2G108_9STRA</name>
<dbReference type="EMBL" id="CAKOGP040002136">
    <property type="protein sequence ID" value="CAJ1963199.1"/>
    <property type="molecule type" value="Genomic_DNA"/>
</dbReference>
<dbReference type="Pfam" id="PF03457">
    <property type="entry name" value="HA"/>
    <property type="match status" value="2"/>
</dbReference>
<protein>
    <recommendedName>
        <fullName evidence="2">Helicase-associated domain-containing protein</fullName>
    </recommendedName>
</protein>
<dbReference type="PANTHER" id="PTHR33418">
    <property type="entry name" value="HELICASE-ASSOCIATED"/>
    <property type="match status" value="1"/>
</dbReference>
<evidence type="ECO:0000256" key="1">
    <source>
        <dbReference type="SAM" id="MobiDB-lite"/>
    </source>
</evidence>
<dbReference type="InterPro" id="IPR005114">
    <property type="entry name" value="Helicase_assoc"/>
</dbReference>
<feature type="compositionally biased region" description="Basic and acidic residues" evidence="1">
    <location>
        <begin position="21"/>
        <end position="33"/>
    </location>
</feature>
<evidence type="ECO:0000259" key="2">
    <source>
        <dbReference type="Pfam" id="PF03457"/>
    </source>
</evidence>
<dbReference type="Gene3D" id="6.10.140.530">
    <property type="match status" value="2"/>
</dbReference>
<feature type="compositionally biased region" description="Basic and acidic residues" evidence="1">
    <location>
        <begin position="1"/>
        <end position="14"/>
    </location>
</feature>
<dbReference type="PANTHER" id="PTHR33418:SF1">
    <property type="entry name" value="HELICASE-ASSOCIATED DOMAIN-CONTAINING PROTEIN"/>
    <property type="match status" value="1"/>
</dbReference>
<feature type="domain" description="Helicase-associated" evidence="2">
    <location>
        <begin position="128"/>
        <end position="194"/>
    </location>
</feature>
<proteinExistence type="predicted"/>
<evidence type="ECO:0000313" key="3">
    <source>
        <dbReference type="EMBL" id="CAJ1959441.1"/>
    </source>
</evidence>
<reference evidence="3" key="1">
    <citation type="submission" date="2023-08" db="EMBL/GenBank/DDBJ databases">
        <authorList>
            <person name="Audoor S."/>
            <person name="Bilcke G."/>
        </authorList>
    </citation>
    <scope>NUCLEOTIDE SEQUENCE</scope>
</reference>
<dbReference type="EMBL" id="CAKOGP040001997">
    <property type="protein sequence ID" value="CAJ1959441.1"/>
    <property type="molecule type" value="Genomic_DNA"/>
</dbReference>